<dbReference type="GO" id="GO:0046872">
    <property type="term" value="F:metal ion binding"/>
    <property type="evidence" value="ECO:0007669"/>
    <property type="project" value="UniProtKB-KW"/>
</dbReference>
<dbReference type="PANTHER" id="PTHR10293">
    <property type="entry name" value="GLUTAREDOXIN FAMILY MEMBER"/>
    <property type="match status" value="1"/>
</dbReference>
<dbReference type="Pfam" id="PF00462">
    <property type="entry name" value="Glutaredoxin"/>
    <property type="match status" value="1"/>
</dbReference>
<dbReference type="Proteomes" id="UP000332933">
    <property type="component" value="Unassembled WGS sequence"/>
</dbReference>
<reference evidence="8 9" key="1">
    <citation type="submission" date="2019-03" db="EMBL/GenBank/DDBJ databases">
        <authorList>
            <person name="Gaulin E."/>
            <person name="Dumas B."/>
        </authorList>
    </citation>
    <scope>NUCLEOTIDE SEQUENCE [LARGE SCALE GENOMIC DNA]</scope>
    <source>
        <strain evidence="8">CBS 568.67</strain>
    </source>
</reference>
<keyword evidence="5" id="KW-0676">Redox-active center</keyword>
<dbReference type="InterPro" id="IPR004480">
    <property type="entry name" value="Monothiol_GRX-rel"/>
</dbReference>
<dbReference type="EMBL" id="CAADRA010005248">
    <property type="protein sequence ID" value="VFT87605.1"/>
    <property type="molecule type" value="Genomic_DNA"/>
</dbReference>
<keyword evidence="1" id="KW-0001">2Fe-2S</keyword>
<dbReference type="GO" id="GO:0051537">
    <property type="term" value="F:2 iron, 2 sulfur cluster binding"/>
    <property type="evidence" value="ECO:0007669"/>
    <property type="project" value="UniProtKB-KW"/>
</dbReference>
<keyword evidence="9" id="KW-1185">Reference proteome</keyword>
<dbReference type="SUPFAM" id="SSF52833">
    <property type="entry name" value="Thioredoxin-like"/>
    <property type="match status" value="1"/>
</dbReference>
<evidence type="ECO:0000256" key="2">
    <source>
        <dbReference type="ARBA" id="ARBA00022723"/>
    </source>
</evidence>
<organism evidence="8 9">
    <name type="scientific">Aphanomyces stellatus</name>
    <dbReference type="NCBI Taxonomy" id="120398"/>
    <lineage>
        <taxon>Eukaryota</taxon>
        <taxon>Sar</taxon>
        <taxon>Stramenopiles</taxon>
        <taxon>Oomycota</taxon>
        <taxon>Saprolegniomycetes</taxon>
        <taxon>Saprolegniales</taxon>
        <taxon>Verrucalvaceae</taxon>
        <taxon>Aphanomyces</taxon>
    </lineage>
</organism>
<keyword evidence="4" id="KW-0411">Iron-sulfur</keyword>
<reference evidence="7" key="2">
    <citation type="submission" date="2019-06" db="EMBL/GenBank/DDBJ databases">
        <title>Genomics analysis of Aphanomyces spp. identifies a new class of oomycete effector associated with host adaptation.</title>
        <authorList>
            <person name="Gaulin E."/>
        </authorList>
    </citation>
    <scope>NUCLEOTIDE SEQUENCE</scope>
    <source>
        <strain evidence="7">CBS 578.67</strain>
    </source>
</reference>
<evidence type="ECO:0000256" key="4">
    <source>
        <dbReference type="ARBA" id="ARBA00023014"/>
    </source>
</evidence>
<evidence type="ECO:0000313" key="7">
    <source>
        <dbReference type="EMBL" id="KAF0698641.1"/>
    </source>
</evidence>
<dbReference type="GO" id="GO:0005759">
    <property type="term" value="C:mitochondrial matrix"/>
    <property type="evidence" value="ECO:0007669"/>
    <property type="project" value="TreeGrafter"/>
</dbReference>
<keyword evidence="3" id="KW-0408">Iron</keyword>
<protein>
    <submittedName>
        <fullName evidence="8">Aste57867_10735 protein</fullName>
    </submittedName>
</protein>
<evidence type="ECO:0000313" key="8">
    <source>
        <dbReference type="EMBL" id="VFT87605.1"/>
    </source>
</evidence>
<evidence type="ECO:0000259" key="6">
    <source>
        <dbReference type="Pfam" id="PF00462"/>
    </source>
</evidence>
<accession>A0A485KR85</accession>
<evidence type="ECO:0000256" key="1">
    <source>
        <dbReference type="ARBA" id="ARBA00022714"/>
    </source>
</evidence>
<proteinExistence type="predicted"/>
<dbReference type="EMBL" id="VJMH01005227">
    <property type="protein sequence ID" value="KAF0698641.1"/>
    <property type="molecule type" value="Genomic_DNA"/>
</dbReference>
<evidence type="ECO:0000256" key="5">
    <source>
        <dbReference type="ARBA" id="ARBA00023284"/>
    </source>
</evidence>
<dbReference type="OrthoDB" id="415696at2759"/>
<gene>
    <name evidence="8" type="primary">Aste57867_10735</name>
    <name evidence="7" type="ORF">As57867_010695</name>
    <name evidence="8" type="ORF">ASTE57867_10735</name>
</gene>
<dbReference type="PANTHER" id="PTHR10293:SF16">
    <property type="entry name" value="GLUTAREDOXIN-RELATED PROTEIN 5, MITOCHONDRIAL"/>
    <property type="match status" value="1"/>
</dbReference>
<dbReference type="InterPro" id="IPR033658">
    <property type="entry name" value="GRX_PICOT-like"/>
</dbReference>
<sequence length="150" mass="16777">MLSRVGTRVFTRSAVLRSAGSVRFFSDSHDDFKPKYHAAPSSDKDEILKLIQSHVDTYPVMLYMKGTPSSPQCGFSRQVVQILHAQGVSFDSVNVLDHEEIREGVKEFSQWPTIPQLFVKGEFVGGCDIVTDMHKSGELEELFKGVIKAD</sequence>
<dbReference type="AlphaFoldDB" id="A0A485KR85"/>
<dbReference type="CDD" id="cd03028">
    <property type="entry name" value="GRX_PICOT_like"/>
    <property type="match status" value="1"/>
</dbReference>
<dbReference type="NCBIfam" id="TIGR00365">
    <property type="entry name" value="Grx4 family monothiol glutaredoxin"/>
    <property type="match status" value="1"/>
</dbReference>
<dbReference type="FunFam" id="3.40.30.10:FF:000005">
    <property type="entry name" value="Glutaredoxin 5"/>
    <property type="match status" value="1"/>
</dbReference>
<name>A0A485KR85_9STRA</name>
<evidence type="ECO:0000313" key="9">
    <source>
        <dbReference type="Proteomes" id="UP000332933"/>
    </source>
</evidence>
<evidence type="ECO:0000256" key="3">
    <source>
        <dbReference type="ARBA" id="ARBA00023004"/>
    </source>
</evidence>
<dbReference type="PROSITE" id="PS51354">
    <property type="entry name" value="GLUTAREDOXIN_2"/>
    <property type="match status" value="1"/>
</dbReference>
<feature type="domain" description="Glutaredoxin" evidence="6">
    <location>
        <begin position="60"/>
        <end position="124"/>
    </location>
</feature>
<dbReference type="InterPro" id="IPR036249">
    <property type="entry name" value="Thioredoxin-like_sf"/>
</dbReference>
<keyword evidence="2" id="KW-0479">Metal-binding</keyword>
<dbReference type="InterPro" id="IPR002109">
    <property type="entry name" value="Glutaredoxin"/>
</dbReference>
<dbReference type="Gene3D" id="3.40.30.10">
    <property type="entry name" value="Glutaredoxin"/>
    <property type="match status" value="1"/>
</dbReference>